<evidence type="ECO:0000313" key="4">
    <source>
        <dbReference type="Proteomes" id="UP001627154"/>
    </source>
</evidence>
<feature type="chain" id="PRO_5044832776" evidence="2">
    <location>
        <begin position="23"/>
        <end position="382"/>
    </location>
</feature>
<feature type="compositionally biased region" description="Polar residues" evidence="1">
    <location>
        <begin position="302"/>
        <end position="315"/>
    </location>
</feature>
<keyword evidence="2" id="KW-0732">Signal</keyword>
<dbReference type="AlphaFoldDB" id="A0ABD2WI30"/>
<evidence type="ECO:0000256" key="2">
    <source>
        <dbReference type="SAM" id="SignalP"/>
    </source>
</evidence>
<sequence>MLISYSWLSRFESLLVVVIISAGEDKDKPEDINNSLLTEDGCDAREVEARLMARMKVYEDSMVSLREQLDTVGLAIEKLQVAVTLHPQLQSRNLLAVSSLSSLSTSTTDSTITTSTPGQLHHNLAAQNHQFKFQWTPSSQDPGVKPFSQSCYEAMQFSQAQASTTPTQYNSSPIPSTGLSQAHIADSNSSAHHKTCHKSLQSCTHVFLRAPPIKKSLDPPYVGPFKIHRRASPHFYIIRMTNKRGLEELKAVSTLRIKPAHGTFEDIDLIVNDDICNDNFSDENIECDYTLDVPEISDDLAESTNSVNKDNQSVPETVPKISSKKSKDIKKSSDKKSSDKKACIKKSNDNKSNQKKEVRFHTEHTYTKKYKKPNSRNSKSKT</sequence>
<feature type="compositionally biased region" description="Basic residues" evidence="1">
    <location>
        <begin position="367"/>
        <end position="382"/>
    </location>
</feature>
<comment type="caution">
    <text evidence="3">The sequence shown here is derived from an EMBL/GenBank/DDBJ whole genome shotgun (WGS) entry which is preliminary data.</text>
</comment>
<name>A0ABD2WI30_9HYME</name>
<reference evidence="3 4" key="1">
    <citation type="journal article" date="2024" name="bioRxiv">
        <title>A reference genome for Trichogramma kaykai: A tiny desert-dwelling parasitoid wasp with competing sex-ratio distorters.</title>
        <authorList>
            <person name="Culotta J."/>
            <person name="Lindsey A.R."/>
        </authorList>
    </citation>
    <scope>NUCLEOTIDE SEQUENCE [LARGE SCALE GENOMIC DNA]</scope>
    <source>
        <strain evidence="3 4">KSX58</strain>
    </source>
</reference>
<feature type="region of interest" description="Disordered" evidence="1">
    <location>
        <begin position="301"/>
        <end position="382"/>
    </location>
</feature>
<gene>
    <name evidence="3" type="ORF">TKK_013194</name>
</gene>
<evidence type="ECO:0000313" key="3">
    <source>
        <dbReference type="EMBL" id="KAL3392370.1"/>
    </source>
</evidence>
<proteinExistence type="predicted"/>
<dbReference type="EMBL" id="JBJJXI010000106">
    <property type="protein sequence ID" value="KAL3392370.1"/>
    <property type="molecule type" value="Genomic_DNA"/>
</dbReference>
<protein>
    <submittedName>
        <fullName evidence="3">Uncharacterized protein</fullName>
    </submittedName>
</protein>
<accession>A0ABD2WI30</accession>
<evidence type="ECO:0000256" key="1">
    <source>
        <dbReference type="SAM" id="MobiDB-lite"/>
    </source>
</evidence>
<feature type="signal peptide" evidence="2">
    <location>
        <begin position="1"/>
        <end position="22"/>
    </location>
</feature>
<dbReference type="Proteomes" id="UP001627154">
    <property type="component" value="Unassembled WGS sequence"/>
</dbReference>
<organism evidence="3 4">
    <name type="scientific">Trichogramma kaykai</name>
    <dbReference type="NCBI Taxonomy" id="54128"/>
    <lineage>
        <taxon>Eukaryota</taxon>
        <taxon>Metazoa</taxon>
        <taxon>Ecdysozoa</taxon>
        <taxon>Arthropoda</taxon>
        <taxon>Hexapoda</taxon>
        <taxon>Insecta</taxon>
        <taxon>Pterygota</taxon>
        <taxon>Neoptera</taxon>
        <taxon>Endopterygota</taxon>
        <taxon>Hymenoptera</taxon>
        <taxon>Apocrita</taxon>
        <taxon>Proctotrupomorpha</taxon>
        <taxon>Chalcidoidea</taxon>
        <taxon>Trichogrammatidae</taxon>
        <taxon>Trichogramma</taxon>
    </lineage>
</organism>
<feature type="compositionally biased region" description="Basic and acidic residues" evidence="1">
    <location>
        <begin position="325"/>
        <end position="366"/>
    </location>
</feature>
<keyword evidence="4" id="KW-1185">Reference proteome</keyword>